<sequence>MKLQLLGVDLAWRSDRNPTALASGELVDGVLRLQTIEVALFPVNQLMKHLSGLEGLSGVAIDASLIIPNPHGQRPCEKALSRVYGSRGAACHASNTRLYPQADSVALSRHLSREGFQHLGQAKWQIECYPHPAMIEVFGLDRRLLYKKGPVVQKRAGQKQLAELIGCLISSPVLPLEIDPVLRRYFDPTEIDQLTGRSLKSNEDALDAVICLYIAGLYALNTPGLVFGDVEAGYIWVPQGSKLADQSAL</sequence>
<comment type="caution">
    <text evidence="1">The sequence shown here is derived from an EMBL/GenBank/DDBJ whole genome shotgun (WGS) entry which is preliminary data.</text>
</comment>
<dbReference type="PIRSF" id="PIRSF018008">
    <property type="entry name" value="UCP018008"/>
    <property type="match status" value="1"/>
</dbReference>
<name>A0A9E4K366_9GAMM</name>
<dbReference type="AlphaFoldDB" id="A0A9E4K366"/>
<dbReference type="InterPro" id="IPR008306">
    <property type="entry name" value="UCP018008"/>
</dbReference>
<dbReference type="EMBL" id="JAEPDI010000004">
    <property type="protein sequence ID" value="MCG7938766.1"/>
    <property type="molecule type" value="Genomic_DNA"/>
</dbReference>
<accession>A0A9E4K366</accession>
<dbReference type="Proteomes" id="UP000886687">
    <property type="component" value="Unassembled WGS sequence"/>
</dbReference>
<proteinExistence type="predicted"/>
<reference evidence="1" key="1">
    <citation type="journal article" date="2021" name="Proc. Natl. Acad. Sci. U.S.A.">
        <title>Global biogeography of chemosynthetic symbionts reveals both localized and globally distributed symbiont groups. .</title>
        <authorList>
            <person name="Osvatic J.T."/>
            <person name="Wilkins L.G.E."/>
            <person name="Leibrecht L."/>
            <person name="Leray M."/>
            <person name="Zauner S."/>
            <person name="Polzin J."/>
            <person name="Camacho Y."/>
            <person name="Gros O."/>
            <person name="van Gils J.A."/>
            <person name="Eisen J.A."/>
            <person name="Petersen J.M."/>
            <person name="Yuen B."/>
        </authorList>
    </citation>
    <scope>NUCLEOTIDE SEQUENCE</scope>
    <source>
        <strain evidence="1">MAGL173</strain>
    </source>
</reference>
<dbReference type="InterPro" id="IPR007362">
    <property type="entry name" value="DUF429"/>
</dbReference>
<evidence type="ECO:0000313" key="1">
    <source>
        <dbReference type="EMBL" id="MCG7938766.1"/>
    </source>
</evidence>
<gene>
    <name evidence="1" type="ORF">JAZ04_07905</name>
</gene>
<evidence type="ECO:0000313" key="2">
    <source>
        <dbReference type="Proteomes" id="UP000886687"/>
    </source>
</evidence>
<protein>
    <submittedName>
        <fullName evidence="1">DUF429 domain-containing protein</fullName>
    </submittedName>
</protein>
<dbReference type="Pfam" id="PF04250">
    <property type="entry name" value="DUF429"/>
    <property type="match status" value="1"/>
</dbReference>
<organism evidence="1 2">
    <name type="scientific">Candidatus Thiodiazotropha lotti</name>
    <dbReference type="NCBI Taxonomy" id="2792787"/>
    <lineage>
        <taxon>Bacteria</taxon>
        <taxon>Pseudomonadati</taxon>
        <taxon>Pseudomonadota</taxon>
        <taxon>Gammaproteobacteria</taxon>
        <taxon>Chromatiales</taxon>
        <taxon>Sedimenticolaceae</taxon>
        <taxon>Candidatus Thiodiazotropha</taxon>
    </lineage>
</organism>